<reference evidence="2 3" key="1">
    <citation type="submission" date="2019-03" db="EMBL/GenBank/DDBJ databases">
        <title>The complete genome sequence of Swingsia samuiensis NBRC107927(T).</title>
        <authorList>
            <person name="Chua K.-O."/>
            <person name="Chan K.-G."/>
            <person name="See-Too W.-S."/>
        </authorList>
    </citation>
    <scope>NUCLEOTIDE SEQUENCE [LARGE SCALE GENOMIC DNA]</scope>
    <source>
        <strain evidence="2 3">AH83</strain>
    </source>
</reference>
<gene>
    <name evidence="2" type="ORF">E3D00_06430</name>
</gene>
<dbReference type="EMBL" id="CP038141">
    <property type="protein sequence ID" value="QDH17235.1"/>
    <property type="molecule type" value="Genomic_DNA"/>
</dbReference>
<sequence>MKRYLTPAALLMACVLHPHTANAQETPKTKTPAPPVTYFLTNQDDPTHHKMTVSIPSDYFIDGMTPEPGSTDLSFLLNISWPSWIGDPYGDDRGALRILGGITQPDQSDDFINRDYFLGLNSVQSWEMPKDRKPMPPQFVPVQKNPLQTPTGHGIQEVIRDKAIDVLLNNDVYVLMHNRDTPIVWLACNKNGVVPQCEENFTFNHLQLKVSYPRSRVASWFDIMADIKHKFSTFITKP</sequence>
<proteinExistence type="predicted"/>
<dbReference type="OrthoDB" id="7289985at2"/>
<feature type="chain" id="PRO_5021405765" evidence="1">
    <location>
        <begin position="24"/>
        <end position="238"/>
    </location>
</feature>
<dbReference type="AlphaFoldDB" id="A0A4Y6UMI5"/>
<evidence type="ECO:0000313" key="2">
    <source>
        <dbReference type="EMBL" id="QDH17235.1"/>
    </source>
</evidence>
<keyword evidence="1" id="KW-0732">Signal</keyword>
<evidence type="ECO:0000313" key="3">
    <source>
        <dbReference type="Proteomes" id="UP000316313"/>
    </source>
</evidence>
<accession>A0A4Y6UMI5</accession>
<dbReference type="RefSeq" id="WP_141460984.1">
    <property type="nucleotide sequence ID" value="NZ_CP038141.1"/>
</dbReference>
<organism evidence="2 3">
    <name type="scientific">Swingsia samuiensis</name>
    <dbReference type="NCBI Taxonomy" id="1293412"/>
    <lineage>
        <taxon>Bacteria</taxon>
        <taxon>Pseudomonadati</taxon>
        <taxon>Pseudomonadota</taxon>
        <taxon>Alphaproteobacteria</taxon>
        <taxon>Acetobacterales</taxon>
        <taxon>Acetobacteraceae</taxon>
        <taxon>Swingsia</taxon>
    </lineage>
</organism>
<protein>
    <submittedName>
        <fullName evidence="2">Uncharacterized protein</fullName>
    </submittedName>
</protein>
<dbReference type="KEGG" id="ssam:E3D00_06430"/>
<name>A0A4Y6UMI5_9PROT</name>
<dbReference type="Proteomes" id="UP000316313">
    <property type="component" value="Chromosome"/>
</dbReference>
<feature type="signal peptide" evidence="1">
    <location>
        <begin position="1"/>
        <end position="23"/>
    </location>
</feature>
<evidence type="ECO:0000256" key="1">
    <source>
        <dbReference type="SAM" id="SignalP"/>
    </source>
</evidence>
<keyword evidence="3" id="KW-1185">Reference proteome</keyword>